<comment type="caution">
    <text evidence="2">The sequence shown here is derived from an EMBL/GenBank/DDBJ whole genome shotgun (WGS) entry which is preliminary data.</text>
</comment>
<dbReference type="InterPro" id="IPR034660">
    <property type="entry name" value="DinB/YfiT-like"/>
</dbReference>
<dbReference type="RefSeq" id="WP_309849711.1">
    <property type="nucleotide sequence ID" value="NZ_BAAAIU010000045.1"/>
</dbReference>
<dbReference type="SUPFAM" id="SSF109854">
    <property type="entry name" value="DinB/YfiT-like putative metalloenzymes"/>
    <property type="match status" value="1"/>
</dbReference>
<dbReference type="Pfam" id="PF11716">
    <property type="entry name" value="MDMPI_N"/>
    <property type="match status" value="1"/>
</dbReference>
<name>A0AAE3YE21_9MICC</name>
<evidence type="ECO:0000259" key="1">
    <source>
        <dbReference type="Pfam" id="PF11716"/>
    </source>
</evidence>
<dbReference type="NCBIfam" id="TIGR03083">
    <property type="entry name" value="maleylpyruvate isomerase family mycothiol-dependent enzyme"/>
    <property type="match status" value="1"/>
</dbReference>
<dbReference type="EMBL" id="JAVDUI010000001">
    <property type="protein sequence ID" value="MDR6891674.1"/>
    <property type="molecule type" value="Genomic_DNA"/>
</dbReference>
<evidence type="ECO:0000313" key="2">
    <source>
        <dbReference type="EMBL" id="MDR6891674.1"/>
    </source>
</evidence>
<keyword evidence="3" id="KW-1185">Reference proteome</keyword>
<reference evidence="2" key="1">
    <citation type="submission" date="2023-07" db="EMBL/GenBank/DDBJ databases">
        <title>Sequencing the genomes of 1000 actinobacteria strains.</title>
        <authorList>
            <person name="Klenk H.-P."/>
        </authorList>
    </citation>
    <scope>NUCLEOTIDE SEQUENCE</scope>
    <source>
        <strain evidence="2">DSM 13988</strain>
    </source>
</reference>
<proteinExistence type="predicted"/>
<dbReference type="Gene3D" id="1.20.120.450">
    <property type="entry name" value="dinb family like domain"/>
    <property type="match status" value="1"/>
</dbReference>
<evidence type="ECO:0000313" key="3">
    <source>
        <dbReference type="Proteomes" id="UP001247307"/>
    </source>
</evidence>
<dbReference type="GO" id="GO:0046872">
    <property type="term" value="F:metal ion binding"/>
    <property type="evidence" value="ECO:0007669"/>
    <property type="project" value="InterPro"/>
</dbReference>
<dbReference type="InterPro" id="IPR024344">
    <property type="entry name" value="MDMPI_metal-binding"/>
</dbReference>
<organism evidence="2 3">
    <name type="scientific">Falsarthrobacter nasiphocae</name>
    <dbReference type="NCBI Taxonomy" id="189863"/>
    <lineage>
        <taxon>Bacteria</taxon>
        <taxon>Bacillati</taxon>
        <taxon>Actinomycetota</taxon>
        <taxon>Actinomycetes</taxon>
        <taxon>Micrococcales</taxon>
        <taxon>Micrococcaceae</taxon>
        <taxon>Falsarthrobacter</taxon>
    </lineage>
</organism>
<protein>
    <submittedName>
        <fullName evidence="2">Uncharacterized protein (TIGR03083 family)</fullName>
    </submittedName>
</protein>
<dbReference type="AlphaFoldDB" id="A0AAE3YE21"/>
<sequence length="211" mass="23347">MANPDVMWPRVIKEREALAEDLAGLTNAQWATRSLCSKWTVQNLVVHLISGFQVTKKEAVLALVRHGFNFSQLNDTVVSSGTHVPPSTTLEQYRAAMGRESDTFKPEDALAEIMIHSADIRIPLGLEYEPSKDNLFSLAASVSKRPHSKRLRDLRKGLRFTATDQPWSLGSKGPEVKGPMLPLLLALCGREAGLEQLEGDGLTAFRARFSH</sequence>
<accession>A0AAE3YE21</accession>
<feature type="domain" description="Mycothiol-dependent maleylpyruvate isomerase metal-binding" evidence="1">
    <location>
        <begin position="14"/>
        <end position="99"/>
    </location>
</feature>
<dbReference type="InterPro" id="IPR017517">
    <property type="entry name" value="Maleyloyr_isom"/>
</dbReference>
<gene>
    <name evidence="2" type="ORF">J2S35_000614</name>
</gene>
<dbReference type="Proteomes" id="UP001247307">
    <property type="component" value="Unassembled WGS sequence"/>
</dbReference>